<name>A0A022QHP4_ERYGU</name>
<sequence length="321" mass="33485">MGNPNAAKPSDQTPATTHFSHPHPLQLVDPQTLTQFSHCSACKLDSGGAAAVYTCRPCNFILHQKCYELPQKMNHPYDKTHALVLQPQPVYAEGVFRCDACGNQGGGFSYTCGPCGVDLHTTCAFLAAELPHHCHHHPLSLTYSAPYEGNTFSCDVCKMITSQTWMYRCNGCEFDVHVTCVAKVIPPPRPQIQQQAPRPMITARSQHQHVPIGQPHNQQFVGTGTPYPAAGVPIQHGNFNQPGNVAAGRPASGGGQIVAGATQAFFGGMLQAAGGAVIQELLGFGGGGAGAGLFQLDVLGIGGGGGGLFDGGGDCGGGGEL</sequence>
<dbReference type="SUPFAM" id="SSF57889">
    <property type="entry name" value="Cysteine-rich domain"/>
    <property type="match status" value="2"/>
</dbReference>
<feature type="domain" description="DC1" evidence="3">
    <location>
        <begin position="81"/>
        <end position="124"/>
    </location>
</feature>
<dbReference type="PANTHER" id="PTHR46288:SF13">
    <property type="entry name" value="DC1 DOMAIN CONTAINING PROTEIN"/>
    <property type="match status" value="1"/>
</dbReference>
<evidence type="ECO:0000259" key="3">
    <source>
        <dbReference type="Pfam" id="PF03107"/>
    </source>
</evidence>
<protein>
    <recommendedName>
        <fullName evidence="3">DC1 domain-containing protein</fullName>
    </recommendedName>
</protein>
<feature type="compositionally biased region" description="Polar residues" evidence="2">
    <location>
        <begin position="10"/>
        <end position="19"/>
    </location>
</feature>
<dbReference type="AlphaFoldDB" id="A0A022QHP4"/>
<dbReference type="InterPro" id="IPR004146">
    <property type="entry name" value="DC1"/>
</dbReference>
<evidence type="ECO:0000313" key="5">
    <source>
        <dbReference type="Proteomes" id="UP000030748"/>
    </source>
</evidence>
<feature type="domain" description="DC1" evidence="3">
    <location>
        <begin position="134"/>
        <end position="181"/>
    </location>
</feature>
<keyword evidence="5" id="KW-1185">Reference proteome</keyword>
<dbReference type="EMBL" id="KI631506">
    <property type="protein sequence ID" value="EYU27109.1"/>
    <property type="molecule type" value="Genomic_DNA"/>
</dbReference>
<proteinExistence type="predicted"/>
<organism evidence="4 5">
    <name type="scientific">Erythranthe guttata</name>
    <name type="common">Yellow monkey flower</name>
    <name type="synonym">Mimulus guttatus</name>
    <dbReference type="NCBI Taxonomy" id="4155"/>
    <lineage>
        <taxon>Eukaryota</taxon>
        <taxon>Viridiplantae</taxon>
        <taxon>Streptophyta</taxon>
        <taxon>Embryophyta</taxon>
        <taxon>Tracheophyta</taxon>
        <taxon>Spermatophyta</taxon>
        <taxon>Magnoliopsida</taxon>
        <taxon>eudicotyledons</taxon>
        <taxon>Gunneridae</taxon>
        <taxon>Pentapetalae</taxon>
        <taxon>asterids</taxon>
        <taxon>lamiids</taxon>
        <taxon>Lamiales</taxon>
        <taxon>Phrymaceae</taxon>
        <taxon>Erythranthe</taxon>
    </lineage>
</organism>
<dbReference type="Pfam" id="PF03107">
    <property type="entry name" value="C1_2"/>
    <property type="match status" value="3"/>
</dbReference>
<dbReference type="PANTHER" id="PTHR46288">
    <property type="entry name" value="PHORBOL-ESTER/DAG-TYPE DOMAIN-CONTAINING PROTEIN"/>
    <property type="match status" value="1"/>
</dbReference>
<gene>
    <name evidence="4" type="ORF">MIMGU_mgv1a024965mg</name>
</gene>
<feature type="domain" description="DC1" evidence="3">
    <location>
        <begin position="19"/>
        <end position="66"/>
    </location>
</feature>
<keyword evidence="1" id="KW-0677">Repeat</keyword>
<evidence type="ECO:0000256" key="1">
    <source>
        <dbReference type="ARBA" id="ARBA00022737"/>
    </source>
</evidence>
<dbReference type="Gene3D" id="3.30.60.20">
    <property type="match status" value="1"/>
</dbReference>
<evidence type="ECO:0000313" key="4">
    <source>
        <dbReference type="EMBL" id="EYU27109.1"/>
    </source>
</evidence>
<dbReference type="InterPro" id="IPR046349">
    <property type="entry name" value="C1-like_sf"/>
</dbReference>
<dbReference type="eggNOG" id="ENOG502S0HB">
    <property type="taxonomic scope" value="Eukaryota"/>
</dbReference>
<evidence type="ECO:0000256" key="2">
    <source>
        <dbReference type="SAM" id="MobiDB-lite"/>
    </source>
</evidence>
<accession>A0A022QHP4</accession>
<dbReference type="Proteomes" id="UP000030748">
    <property type="component" value="Unassembled WGS sequence"/>
</dbReference>
<feature type="region of interest" description="Disordered" evidence="2">
    <location>
        <begin position="1"/>
        <end position="24"/>
    </location>
</feature>
<reference evidence="4 5" key="1">
    <citation type="journal article" date="2013" name="Proc. Natl. Acad. Sci. U.S.A.">
        <title>Fine-scale variation in meiotic recombination in Mimulus inferred from population shotgun sequencing.</title>
        <authorList>
            <person name="Hellsten U."/>
            <person name="Wright K.M."/>
            <person name="Jenkins J."/>
            <person name="Shu S."/>
            <person name="Yuan Y."/>
            <person name="Wessler S.R."/>
            <person name="Schmutz J."/>
            <person name="Willis J.H."/>
            <person name="Rokhsar D.S."/>
        </authorList>
    </citation>
    <scope>NUCLEOTIDE SEQUENCE [LARGE SCALE GENOMIC DNA]</scope>
    <source>
        <strain evidence="5">cv. DUN x IM62</strain>
    </source>
</reference>